<sequence length="142" mass="15994">MFDFMFGGKRKLELIRELLEQRMREEGFDDMDSRLKVKELGKLQLIGTPEGAIVTIVETVVKSQRQGALLSQILASIENHRKSLGSDPQEFSEIMNIASGPQAGESVGIYCHYRLNLEHPGLISLEQCMKALEQCAQEIATW</sequence>
<accession>A0AB33Z2W4</accession>
<dbReference type="RefSeq" id="WP_016390202.1">
    <property type="nucleotide sequence ID" value="NZ_KE646806.1"/>
</dbReference>
<name>A0AB33Z2W4_9GAMM</name>
<protein>
    <recommendedName>
        <fullName evidence="3">Tir chaperone protein (CesT) family protein</fullName>
    </recommendedName>
</protein>
<dbReference type="AlphaFoldDB" id="A0AB33Z2W4"/>
<dbReference type="EMBL" id="ASHL01000003">
    <property type="protein sequence ID" value="EPD13419.1"/>
    <property type="molecule type" value="Genomic_DNA"/>
</dbReference>
<keyword evidence="2" id="KW-1185">Reference proteome</keyword>
<evidence type="ECO:0000313" key="2">
    <source>
        <dbReference type="Proteomes" id="UP000015462"/>
    </source>
</evidence>
<proteinExistence type="predicted"/>
<organism evidence="1 2">
    <name type="scientific">Cycloclasticus pugetii</name>
    <dbReference type="NCBI Taxonomy" id="34068"/>
    <lineage>
        <taxon>Bacteria</taxon>
        <taxon>Pseudomonadati</taxon>
        <taxon>Pseudomonadota</taxon>
        <taxon>Gammaproteobacteria</taxon>
        <taxon>Thiotrichales</taxon>
        <taxon>Piscirickettsiaceae</taxon>
        <taxon>Cycloclasticus</taxon>
    </lineage>
</organism>
<evidence type="ECO:0000313" key="1">
    <source>
        <dbReference type="EMBL" id="EPD13419.1"/>
    </source>
</evidence>
<evidence type="ECO:0008006" key="3">
    <source>
        <dbReference type="Google" id="ProtNLM"/>
    </source>
</evidence>
<comment type="caution">
    <text evidence="1">The sequence shown here is derived from an EMBL/GenBank/DDBJ whole genome shotgun (WGS) entry which is preliminary data.</text>
</comment>
<dbReference type="Proteomes" id="UP000015462">
    <property type="component" value="Unassembled WGS sequence"/>
</dbReference>
<gene>
    <name evidence="1" type="ORF">L196_05186</name>
</gene>
<reference evidence="1 2" key="1">
    <citation type="journal article" date="2013" name="Genome Announc.">
        <title>Genome Sequence of the Pyrene- and Fluoranthene-Degrading Bacterium Cycloclasticus sp. Strain PY97M.</title>
        <authorList>
            <person name="Cui Z."/>
            <person name="Xu G."/>
            <person name="Li Q."/>
            <person name="Gao W."/>
            <person name="Zheng L."/>
        </authorList>
    </citation>
    <scope>NUCLEOTIDE SEQUENCE [LARGE SCALE GENOMIC DNA]</scope>
    <source>
        <strain evidence="1 2">PY97M</strain>
    </source>
</reference>